<proteinExistence type="predicted"/>
<dbReference type="AlphaFoldDB" id="Q6ZES9"/>
<protein>
    <recommendedName>
        <fullName evidence="4">Phosphomannomutase</fullName>
    </recommendedName>
</protein>
<dbReference type="InParanoid" id="Q6ZES9"/>
<evidence type="ECO:0000313" key="3">
    <source>
        <dbReference type="Proteomes" id="UP000001425"/>
    </source>
</evidence>
<geneLocation type="plasmid" evidence="2 3">
    <name>pSYSM</name>
</geneLocation>
<organism evidence="2 3">
    <name type="scientific">Synechocystis sp. (strain ATCC 27184 / PCC 6803 / Kazusa)</name>
    <dbReference type="NCBI Taxonomy" id="1111708"/>
    <lineage>
        <taxon>Bacteria</taxon>
        <taxon>Bacillati</taxon>
        <taxon>Cyanobacteriota</taxon>
        <taxon>Cyanophyceae</taxon>
        <taxon>Synechococcales</taxon>
        <taxon>Merismopediaceae</taxon>
        <taxon>Synechocystis</taxon>
    </lineage>
</organism>
<dbReference type="KEGG" id="syn:slr5051"/>
<reference evidence="2 3" key="1">
    <citation type="journal article" date="2003" name="DNA Res.">
        <title>Structural analysis of four large plasmids harboring in a unicellular cyanobacterium, Synechocystis sp. PCC 6803.</title>
        <authorList>
            <person name="Kaneko T."/>
            <person name="Nakamura Y."/>
            <person name="Sasamoto S."/>
            <person name="Watanabe A."/>
            <person name="Kohara M."/>
            <person name="Matsumoto M."/>
            <person name="Shimpo S."/>
            <person name="Yamada M."/>
            <person name="Tabata S."/>
        </authorList>
    </citation>
    <scope>NUCLEOTIDE SEQUENCE [LARGE SCALE GENOMIC DNA]</scope>
    <source>
        <strain evidence="3">ATCC 27184 / PCC 6803 / Kazusa</strain>
    </source>
</reference>
<dbReference type="Proteomes" id="UP000001425">
    <property type="component" value="Plasmid pSYSM"/>
</dbReference>
<evidence type="ECO:0008006" key="4">
    <source>
        <dbReference type="Google" id="ProtNLM"/>
    </source>
</evidence>
<evidence type="ECO:0000313" key="2">
    <source>
        <dbReference type="EMBL" id="BAD01821.1"/>
    </source>
</evidence>
<name>Q6ZES9_SYNY3</name>
<accession>Q6ZES9</accession>
<dbReference type="EnsemblBacteria" id="BAD01821">
    <property type="protein sequence ID" value="BAD01821"/>
    <property type="gene ID" value="BAD01821"/>
</dbReference>
<keyword evidence="3" id="KW-1185">Reference proteome</keyword>
<dbReference type="Gene3D" id="1.20.120.20">
    <property type="entry name" value="Apolipoprotein"/>
    <property type="match status" value="1"/>
</dbReference>
<feature type="transmembrane region" description="Helical" evidence="1">
    <location>
        <begin position="107"/>
        <end position="127"/>
    </location>
</feature>
<dbReference type="EMBL" id="AP004310">
    <property type="protein sequence ID" value="BAD01821.1"/>
    <property type="molecule type" value="Genomic_DNA"/>
</dbReference>
<evidence type="ECO:0000256" key="1">
    <source>
        <dbReference type="SAM" id="Phobius"/>
    </source>
</evidence>
<keyword evidence="1" id="KW-0812">Transmembrane</keyword>
<keyword evidence="1" id="KW-1133">Transmembrane helix</keyword>
<keyword evidence="2" id="KW-0614">Plasmid</keyword>
<gene>
    <name evidence="2" type="ordered locus">slr5051</name>
</gene>
<sequence>MPTVETDLAQILERIDGKLDRIEKDISDIKVSQAEVKGEIRTLDERLSGQIKATDEKLSGQIKTTDEKLSGQIKTLDERLSGEISTLDEKVTGIGKRLENQEFTSRGILTALIIALIAGAAKFFGIFPNP</sequence>
<keyword evidence="1" id="KW-0472">Membrane</keyword>